<feature type="transmembrane region" description="Helical" evidence="1">
    <location>
        <begin position="37"/>
        <end position="58"/>
    </location>
</feature>
<organism evidence="2 3">
    <name type="scientific">Aspergillus pseudoustus</name>
    <dbReference type="NCBI Taxonomy" id="1810923"/>
    <lineage>
        <taxon>Eukaryota</taxon>
        <taxon>Fungi</taxon>
        <taxon>Dikarya</taxon>
        <taxon>Ascomycota</taxon>
        <taxon>Pezizomycotina</taxon>
        <taxon>Eurotiomycetes</taxon>
        <taxon>Eurotiomycetidae</taxon>
        <taxon>Eurotiales</taxon>
        <taxon>Aspergillaceae</taxon>
        <taxon>Aspergillus</taxon>
        <taxon>Aspergillus subgen. Nidulantes</taxon>
    </lineage>
</organism>
<evidence type="ECO:0000313" key="3">
    <source>
        <dbReference type="Proteomes" id="UP001610446"/>
    </source>
</evidence>
<sequence>MEDLADRLLALEAEEWRLTRRAALCECHKRLTPLGNIFFTILISYGYSGFGVIAHMALEWWRPASPSASSSPPCLFPPLCWADARSAGSTGTGTVTGTPADNLILAYAVRDIIASWYIFIFSTTAVRRPLVYAFLFAGCRRFFWEG</sequence>
<keyword evidence="3" id="KW-1185">Reference proteome</keyword>
<keyword evidence="1" id="KW-0812">Transmembrane</keyword>
<reference evidence="2 3" key="1">
    <citation type="submission" date="2024-07" db="EMBL/GenBank/DDBJ databases">
        <title>Section-level genome sequencing and comparative genomics of Aspergillus sections Usti and Cavernicolus.</title>
        <authorList>
            <consortium name="Lawrence Berkeley National Laboratory"/>
            <person name="Nybo J.L."/>
            <person name="Vesth T.C."/>
            <person name="Theobald S."/>
            <person name="Frisvad J.C."/>
            <person name="Larsen T.O."/>
            <person name="Kjaerboelling I."/>
            <person name="Rothschild-Mancinelli K."/>
            <person name="Lyhne E.K."/>
            <person name="Kogle M.E."/>
            <person name="Barry K."/>
            <person name="Clum A."/>
            <person name="Na H."/>
            <person name="Ledsgaard L."/>
            <person name="Lin J."/>
            <person name="Lipzen A."/>
            <person name="Kuo A."/>
            <person name="Riley R."/>
            <person name="Mondo S."/>
            <person name="Labutti K."/>
            <person name="Haridas S."/>
            <person name="Pangalinan J."/>
            <person name="Salamov A.A."/>
            <person name="Simmons B.A."/>
            <person name="Magnuson J.K."/>
            <person name="Chen J."/>
            <person name="Drula E."/>
            <person name="Henrissat B."/>
            <person name="Wiebenga A."/>
            <person name="Lubbers R.J."/>
            <person name="Gomes A.C."/>
            <person name="Makela M.R."/>
            <person name="Stajich J."/>
            <person name="Grigoriev I.V."/>
            <person name="Mortensen U.H."/>
            <person name="De Vries R.P."/>
            <person name="Baker S.E."/>
            <person name="Andersen M.R."/>
        </authorList>
    </citation>
    <scope>NUCLEOTIDE SEQUENCE [LARGE SCALE GENOMIC DNA]</scope>
    <source>
        <strain evidence="2 3">CBS 123904</strain>
    </source>
</reference>
<proteinExistence type="predicted"/>
<keyword evidence="1" id="KW-0472">Membrane</keyword>
<name>A0ABR4J9F6_9EURO</name>
<dbReference type="EMBL" id="JBFXLU010000178">
    <property type="protein sequence ID" value="KAL2836471.1"/>
    <property type="molecule type" value="Genomic_DNA"/>
</dbReference>
<comment type="caution">
    <text evidence="2">The sequence shown here is derived from an EMBL/GenBank/DDBJ whole genome shotgun (WGS) entry which is preliminary data.</text>
</comment>
<dbReference type="Proteomes" id="UP001610446">
    <property type="component" value="Unassembled WGS sequence"/>
</dbReference>
<keyword evidence="1" id="KW-1133">Transmembrane helix</keyword>
<evidence type="ECO:0000256" key="1">
    <source>
        <dbReference type="SAM" id="Phobius"/>
    </source>
</evidence>
<protein>
    <submittedName>
        <fullName evidence="2">Uncharacterized protein</fullName>
    </submittedName>
</protein>
<gene>
    <name evidence="2" type="ORF">BJY01DRAFT_251968</name>
</gene>
<accession>A0ABR4J9F6</accession>
<evidence type="ECO:0000313" key="2">
    <source>
        <dbReference type="EMBL" id="KAL2836471.1"/>
    </source>
</evidence>